<keyword evidence="2" id="KW-0472">Membrane</keyword>
<accession>A0A0J9SE30</accession>
<keyword evidence="2" id="KW-1133">Transmembrane helix</keyword>
<dbReference type="AlphaFoldDB" id="A0A0J9SE30"/>
<evidence type="ECO:0000256" key="2">
    <source>
        <dbReference type="SAM" id="Phobius"/>
    </source>
</evidence>
<evidence type="ECO:0008006" key="5">
    <source>
        <dbReference type="Google" id="ProtNLM"/>
    </source>
</evidence>
<dbReference type="InterPro" id="IPR008780">
    <property type="entry name" value="Plasmodium_Vir"/>
</dbReference>
<evidence type="ECO:0000313" key="3">
    <source>
        <dbReference type="EMBL" id="KMZ81215.1"/>
    </source>
</evidence>
<dbReference type="Pfam" id="PF05795">
    <property type="entry name" value="Plasmodium_Vir"/>
    <property type="match status" value="1"/>
</dbReference>
<evidence type="ECO:0000313" key="4">
    <source>
        <dbReference type="Proteomes" id="UP000053562"/>
    </source>
</evidence>
<dbReference type="EMBL" id="KQ234252">
    <property type="protein sequence ID" value="KMZ81215.1"/>
    <property type="molecule type" value="Genomic_DNA"/>
</dbReference>
<evidence type="ECO:0000256" key="1">
    <source>
        <dbReference type="SAM" id="MobiDB-lite"/>
    </source>
</evidence>
<reference evidence="3 4" key="1">
    <citation type="submission" date="2011-08" db="EMBL/GenBank/DDBJ databases">
        <title>The Genome Sequence of Plasmodium vivax India VII.</title>
        <authorList>
            <consortium name="The Broad Institute Genome Sequencing Platform"/>
            <consortium name="The Broad Institute Genome Sequencing Center for Infectious Disease"/>
            <person name="Neafsey D."/>
            <person name="Carlton J."/>
            <person name="Barnwell J."/>
            <person name="Collins W."/>
            <person name="Escalante A."/>
            <person name="Mullikin J."/>
            <person name="Saul A."/>
            <person name="Guigo R."/>
            <person name="Camara F."/>
            <person name="Young S.K."/>
            <person name="Zeng Q."/>
            <person name="Gargeya S."/>
            <person name="Fitzgerald M."/>
            <person name="Haas B."/>
            <person name="Abouelleil A."/>
            <person name="Alvarado L."/>
            <person name="Arachchi H.M."/>
            <person name="Berlin A."/>
            <person name="Brown A."/>
            <person name="Chapman S.B."/>
            <person name="Chen Z."/>
            <person name="Dunbar C."/>
            <person name="Freedman E."/>
            <person name="Gearin G."/>
            <person name="Gellesch M."/>
            <person name="Goldberg J."/>
            <person name="Griggs A."/>
            <person name="Gujja S."/>
            <person name="Heiman D."/>
            <person name="Howarth C."/>
            <person name="Larson L."/>
            <person name="Lui A."/>
            <person name="MacDonald P.J.P."/>
            <person name="Montmayeur A."/>
            <person name="Murphy C."/>
            <person name="Neiman D."/>
            <person name="Pearson M."/>
            <person name="Priest M."/>
            <person name="Roberts A."/>
            <person name="Saif S."/>
            <person name="Shea T."/>
            <person name="Shenoy N."/>
            <person name="Sisk P."/>
            <person name="Stolte C."/>
            <person name="Sykes S."/>
            <person name="Wortman J."/>
            <person name="Nusbaum C."/>
            <person name="Birren B."/>
        </authorList>
    </citation>
    <scope>NUCLEOTIDE SEQUENCE [LARGE SCALE GENOMIC DNA]</scope>
    <source>
        <strain evidence="3 4">India VII</strain>
    </source>
</reference>
<feature type="compositionally biased region" description="Basic and acidic residues" evidence="1">
    <location>
        <begin position="228"/>
        <end position="240"/>
    </location>
</feature>
<dbReference type="OrthoDB" id="388763at2759"/>
<name>A0A0J9SE30_PLAVI</name>
<feature type="region of interest" description="Disordered" evidence="1">
    <location>
        <begin position="228"/>
        <end position="256"/>
    </location>
</feature>
<feature type="transmembrane region" description="Helical" evidence="2">
    <location>
        <begin position="501"/>
        <end position="522"/>
    </location>
</feature>
<feature type="region of interest" description="Disordered" evidence="1">
    <location>
        <begin position="328"/>
        <end position="375"/>
    </location>
</feature>
<sequence length="535" mass="62323">MTEGAGTTGKEAPTPKDWEAILNELPAHKIYDEFKKDDKINSYSSFCELKDSFIKNYDNFEDLCKKFAYNLDRILSNQYAGKNMEHCILLKYWIYDELKKYIDGDKINVLPLTEKLKKLQYNIKDEKSVIFDCYDDYNDYKNDWEAEKYLSEYFINFHEIKKKNNPITKEKDKYIKYVEYIKKIYDEKKNKEHCCDLEYRHLYDHYFDCNPEYNPDNLLLKLKGESEKPNKEVQAREAKTKSLKQTGSGEDETEESDKYEIVIPNVPIGWNKRRYKQRSELYDVKCIMNYADRKNGYALVSCYNTGKKYPNAENIFRPTKEEDDFFDKIKKEKGGSRGREKTREGSQDSVRSKPVVTETSAEGRNKDGKSATPKSKIHVGIPEYLQGYSLLGEYIKERRNDTYGSYQPGREAAFTYSGSGRRFIPGVDETKVGWTYTKLENGKVTSVDEKVVEKYEIPVNGGGQNEGTTSTMTKSPTLEFSNTELPDGLEPTEVSMFKTPMFRGSTLAVLLVGIVFVFFIYYKVYDNYKMCAYIN</sequence>
<proteinExistence type="predicted"/>
<feature type="compositionally biased region" description="Basic and acidic residues" evidence="1">
    <location>
        <begin position="328"/>
        <end position="346"/>
    </location>
</feature>
<keyword evidence="2" id="KW-0812">Transmembrane</keyword>
<dbReference type="Proteomes" id="UP000053562">
    <property type="component" value="Unassembled WGS sequence"/>
</dbReference>
<organism evidence="3 4">
    <name type="scientific">Plasmodium vivax India VII</name>
    <dbReference type="NCBI Taxonomy" id="1077284"/>
    <lineage>
        <taxon>Eukaryota</taxon>
        <taxon>Sar</taxon>
        <taxon>Alveolata</taxon>
        <taxon>Apicomplexa</taxon>
        <taxon>Aconoidasida</taxon>
        <taxon>Haemosporida</taxon>
        <taxon>Plasmodiidae</taxon>
        <taxon>Plasmodium</taxon>
        <taxon>Plasmodium (Plasmodium)</taxon>
    </lineage>
</organism>
<protein>
    <recommendedName>
        <fullName evidence="5">Variable surface protein Vir12</fullName>
    </recommendedName>
</protein>
<gene>
    <name evidence="3" type="ORF">PVIIG_02697</name>
</gene>